<dbReference type="InterPro" id="IPR017342">
    <property type="entry name" value="S-AdoMet-dep_Met_synth_prd"/>
</dbReference>
<evidence type="ECO:0000259" key="1">
    <source>
        <dbReference type="Pfam" id="PF02965"/>
    </source>
</evidence>
<dbReference type="OrthoDB" id="9816190at2"/>
<accession>A0A174AJW3</accession>
<dbReference type="InterPro" id="IPR004223">
    <property type="entry name" value="VitB12-dep_Met_synth_activ_dom"/>
</dbReference>
<dbReference type="Pfam" id="PF02965">
    <property type="entry name" value="Met_synt_B12"/>
    <property type="match status" value="1"/>
</dbReference>
<dbReference type="GO" id="GO:0008705">
    <property type="term" value="F:methionine synthase activity"/>
    <property type="evidence" value="ECO:0007669"/>
    <property type="project" value="InterPro"/>
</dbReference>
<feature type="domain" description="AdoMet activation" evidence="1">
    <location>
        <begin position="137"/>
        <end position="201"/>
    </location>
</feature>
<organism evidence="2 3">
    <name type="scientific">Faecalicatena contorta</name>
    <dbReference type="NCBI Taxonomy" id="39482"/>
    <lineage>
        <taxon>Bacteria</taxon>
        <taxon>Bacillati</taxon>
        <taxon>Bacillota</taxon>
        <taxon>Clostridia</taxon>
        <taxon>Lachnospirales</taxon>
        <taxon>Lachnospiraceae</taxon>
        <taxon>Faecalicatena</taxon>
    </lineage>
</organism>
<dbReference type="Gene3D" id="3.40.109.40">
    <property type="match status" value="1"/>
</dbReference>
<evidence type="ECO:0000313" key="3">
    <source>
        <dbReference type="Proteomes" id="UP000095544"/>
    </source>
</evidence>
<protein>
    <submittedName>
        <fullName evidence="2">Vitamin B12 dependent methionine synthase, activation domain</fullName>
    </submittedName>
</protein>
<dbReference type="PIRSF" id="PIRSF037984">
    <property type="entry name" value="Met_synth_TM0269_prd"/>
    <property type="match status" value="1"/>
</dbReference>
<dbReference type="STRING" id="39482.ERS852491_00733"/>
<dbReference type="SUPFAM" id="SSF56507">
    <property type="entry name" value="Methionine synthase activation domain-like"/>
    <property type="match status" value="1"/>
</dbReference>
<reference evidence="2 3" key="1">
    <citation type="submission" date="2015-09" db="EMBL/GenBank/DDBJ databases">
        <authorList>
            <consortium name="Pathogen Informatics"/>
        </authorList>
    </citation>
    <scope>NUCLEOTIDE SEQUENCE [LARGE SCALE GENOMIC DNA]</scope>
    <source>
        <strain evidence="2 3">2789STDY5834876</strain>
    </source>
</reference>
<dbReference type="Proteomes" id="UP000095544">
    <property type="component" value="Unassembled WGS sequence"/>
</dbReference>
<dbReference type="RefSeq" id="WP_050642395.1">
    <property type="nucleotide sequence ID" value="NZ_CABKUE010000009.1"/>
</dbReference>
<proteinExistence type="predicted"/>
<evidence type="ECO:0000313" key="2">
    <source>
        <dbReference type="EMBL" id="CUN88677.1"/>
    </source>
</evidence>
<name>A0A174AJW3_9FIRM</name>
<dbReference type="EMBL" id="CYZU01000005">
    <property type="protein sequence ID" value="CUN88677.1"/>
    <property type="molecule type" value="Genomic_DNA"/>
</dbReference>
<dbReference type="InterPro" id="IPR037010">
    <property type="entry name" value="VitB12-dep_Met_synth_activ_sf"/>
</dbReference>
<gene>
    <name evidence="2" type="ORF">ERS852491_00733</name>
</gene>
<sequence length="216" mass="23894">MDHMTKEAIRYLGYGKHAVDDKTLAMVEDSFRNLEDIAGRRSIYRIFDLQQTADDRFTIGRVEIQSRSLGRNLKGCRKIILFGATLGTAVDRMLARLSLTDMAKAVVMQACAAALLEEYCDACQADIAAQVSAEGLYLRPRFSPGYGDFDISCQAPLMQMLDCAKTIGLTMTDSCMMTPSKSVTAVIGAGTTEEKCHIKGCEACEKEDCIYRRDKI</sequence>
<dbReference type="AlphaFoldDB" id="A0A174AJW3"/>